<dbReference type="Proteomes" id="UP000053647">
    <property type="component" value="Unassembled WGS sequence"/>
</dbReference>
<accession>A0A0C9SYK5</accession>
<gene>
    <name evidence="2" type="ORF">PAXINDRAFT_102654</name>
</gene>
<dbReference type="AlphaFoldDB" id="A0A0C9SYK5"/>
<keyword evidence="3" id="KW-1185">Reference proteome</keyword>
<dbReference type="EMBL" id="KN819674">
    <property type="protein sequence ID" value="KIJ08215.1"/>
    <property type="molecule type" value="Genomic_DNA"/>
</dbReference>
<proteinExistence type="predicted"/>
<reference evidence="3" key="2">
    <citation type="submission" date="2015-01" db="EMBL/GenBank/DDBJ databases">
        <title>Evolutionary Origins and Diversification of the Mycorrhizal Mutualists.</title>
        <authorList>
            <consortium name="DOE Joint Genome Institute"/>
            <consortium name="Mycorrhizal Genomics Consortium"/>
            <person name="Kohler A."/>
            <person name="Kuo A."/>
            <person name="Nagy L.G."/>
            <person name="Floudas D."/>
            <person name="Copeland A."/>
            <person name="Barry K.W."/>
            <person name="Cichocki N."/>
            <person name="Veneault-Fourrey C."/>
            <person name="LaButti K."/>
            <person name="Lindquist E.A."/>
            <person name="Lipzen A."/>
            <person name="Lundell T."/>
            <person name="Morin E."/>
            <person name="Murat C."/>
            <person name="Riley R."/>
            <person name="Ohm R."/>
            <person name="Sun H."/>
            <person name="Tunlid A."/>
            <person name="Henrissat B."/>
            <person name="Grigoriev I.V."/>
            <person name="Hibbett D.S."/>
            <person name="Martin F."/>
        </authorList>
    </citation>
    <scope>NUCLEOTIDE SEQUENCE [LARGE SCALE GENOMIC DNA]</scope>
    <source>
        <strain evidence="3">ATCC 200175</strain>
    </source>
</reference>
<dbReference type="HOGENOM" id="CLU_2197747_0_0_1"/>
<name>A0A0C9SYK5_PAXIN</name>
<feature type="region of interest" description="Disordered" evidence="1">
    <location>
        <begin position="46"/>
        <end position="75"/>
    </location>
</feature>
<evidence type="ECO:0000313" key="3">
    <source>
        <dbReference type="Proteomes" id="UP000053647"/>
    </source>
</evidence>
<evidence type="ECO:0000313" key="2">
    <source>
        <dbReference type="EMBL" id="KIJ08215.1"/>
    </source>
</evidence>
<organism evidence="2 3">
    <name type="scientific">Paxillus involutus ATCC 200175</name>
    <dbReference type="NCBI Taxonomy" id="664439"/>
    <lineage>
        <taxon>Eukaryota</taxon>
        <taxon>Fungi</taxon>
        <taxon>Dikarya</taxon>
        <taxon>Basidiomycota</taxon>
        <taxon>Agaricomycotina</taxon>
        <taxon>Agaricomycetes</taxon>
        <taxon>Agaricomycetidae</taxon>
        <taxon>Boletales</taxon>
        <taxon>Paxilineae</taxon>
        <taxon>Paxillaceae</taxon>
        <taxon>Paxillus</taxon>
    </lineage>
</organism>
<sequence length="108" mass="11755">MSLARPRLGIGLTPRLLTAQRSTALRSVLVAQRSISSSRCLHAEPLEKPGRLEGPVSIKSPAATGTLTAQDEPDKHTDLYKEGPSAIDKAVHLFFFTEILRGMGCWKT</sequence>
<reference evidence="2 3" key="1">
    <citation type="submission" date="2014-06" db="EMBL/GenBank/DDBJ databases">
        <authorList>
            <consortium name="DOE Joint Genome Institute"/>
            <person name="Kuo A."/>
            <person name="Kohler A."/>
            <person name="Nagy L.G."/>
            <person name="Floudas D."/>
            <person name="Copeland A."/>
            <person name="Barry K.W."/>
            <person name="Cichocki N."/>
            <person name="Veneault-Fourrey C."/>
            <person name="LaButti K."/>
            <person name="Lindquist E.A."/>
            <person name="Lipzen A."/>
            <person name="Lundell T."/>
            <person name="Morin E."/>
            <person name="Murat C."/>
            <person name="Sun H."/>
            <person name="Tunlid A."/>
            <person name="Henrissat B."/>
            <person name="Grigoriev I.V."/>
            <person name="Hibbett D.S."/>
            <person name="Martin F."/>
            <person name="Nordberg H.P."/>
            <person name="Cantor M.N."/>
            <person name="Hua S.X."/>
        </authorList>
    </citation>
    <scope>NUCLEOTIDE SEQUENCE [LARGE SCALE GENOMIC DNA]</scope>
    <source>
        <strain evidence="2 3">ATCC 200175</strain>
    </source>
</reference>
<evidence type="ECO:0000256" key="1">
    <source>
        <dbReference type="SAM" id="MobiDB-lite"/>
    </source>
</evidence>
<protein>
    <submittedName>
        <fullName evidence="2">Uncharacterized protein</fullName>
    </submittedName>
</protein>
<dbReference type="OrthoDB" id="2675148at2759"/>